<keyword evidence="1" id="KW-1133">Transmembrane helix</keyword>
<dbReference type="STRING" id="570521.SAMN04488508_103348"/>
<proteinExistence type="predicted"/>
<keyword evidence="1" id="KW-0472">Membrane</keyword>
<evidence type="ECO:0000256" key="1">
    <source>
        <dbReference type="SAM" id="Phobius"/>
    </source>
</evidence>
<accession>A0A1M6EDB4</accession>
<evidence type="ECO:0000313" key="3">
    <source>
        <dbReference type="Proteomes" id="UP000184432"/>
    </source>
</evidence>
<dbReference type="OrthoDB" id="1165001at2"/>
<dbReference type="EMBL" id="FQYP01000003">
    <property type="protein sequence ID" value="SHI83310.1"/>
    <property type="molecule type" value="Genomic_DNA"/>
</dbReference>
<organism evidence="2 3">
    <name type="scientific">Aquimarina spongiae</name>
    <dbReference type="NCBI Taxonomy" id="570521"/>
    <lineage>
        <taxon>Bacteria</taxon>
        <taxon>Pseudomonadati</taxon>
        <taxon>Bacteroidota</taxon>
        <taxon>Flavobacteriia</taxon>
        <taxon>Flavobacteriales</taxon>
        <taxon>Flavobacteriaceae</taxon>
        <taxon>Aquimarina</taxon>
    </lineage>
</organism>
<sequence length="99" mass="11401">MGIAAMITSIKFNDRRTKREAFKGWSSANTESQGIKKEPVSEEVLQQIRDRAKRQQKKANIRNSIILVVSIIATVIFIKLLFNYYSENFIGITDAFLYK</sequence>
<protein>
    <submittedName>
        <fullName evidence="2">Uncharacterized protein</fullName>
    </submittedName>
</protein>
<dbReference type="Proteomes" id="UP000184432">
    <property type="component" value="Unassembled WGS sequence"/>
</dbReference>
<keyword evidence="1" id="KW-0812">Transmembrane</keyword>
<gene>
    <name evidence="2" type="ORF">SAMN04488508_103348</name>
</gene>
<name>A0A1M6EDB4_9FLAO</name>
<dbReference type="RefSeq" id="WP_073315685.1">
    <property type="nucleotide sequence ID" value="NZ_FQYP01000003.1"/>
</dbReference>
<evidence type="ECO:0000313" key="2">
    <source>
        <dbReference type="EMBL" id="SHI83310.1"/>
    </source>
</evidence>
<dbReference type="AlphaFoldDB" id="A0A1M6EDB4"/>
<reference evidence="3" key="1">
    <citation type="submission" date="2016-11" db="EMBL/GenBank/DDBJ databases">
        <authorList>
            <person name="Varghese N."/>
            <person name="Submissions S."/>
        </authorList>
    </citation>
    <scope>NUCLEOTIDE SEQUENCE [LARGE SCALE GENOMIC DNA]</scope>
    <source>
        <strain evidence="3">DSM 22623</strain>
    </source>
</reference>
<feature type="transmembrane region" description="Helical" evidence="1">
    <location>
        <begin position="61"/>
        <end position="82"/>
    </location>
</feature>
<keyword evidence="3" id="KW-1185">Reference proteome</keyword>